<reference evidence="2" key="2">
    <citation type="submission" date="2020-11" db="EMBL/GenBank/DDBJ databases">
        <authorList>
            <person name="McCartney M.A."/>
            <person name="Auch B."/>
            <person name="Kono T."/>
            <person name="Mallez S."/>
            <person name="Becker A."/>
            <person name="Gohl D.M."/>
            <person name="Silverstein K.A.T."/>
            <person name="Koren S."/>
            <person name="Bechman K.B."/>
            <person name="Herman A."/>
            <person name="Abrahante J.E."/>
            <person name="Garbe J."/>
        </authorList>
    </citation>
    <scope>NUCLEOTIDE SEQUENCE</scope>
    <source>
        <strain evidence="2">Duluth1</strain>
        <tissue evidence="2">Whole animal</tissue>
    </source>
</reference>
<organism evidence="2 3">
    <name type="scientific">Dreissena polymorpha</name>
    <name type="common">Zebra mussel</name>
    <name type="synonym">Mytilus polymorpha</name>
    <dbReference type="NCBI Taxonomy" id="45954"/>
    <lineage>
        <taxon>Eukaryota</taxon>
        <taxon>Metazoa</taxon>
        <taxon>Spiralia</taxon>
        <taxon>Lophotrochozoa</taxon>
        <taxon>Mollusca</taxon>
        <taxon>Bivalvia</taxon>
        <taxon>Autobranchia</taxon>
        <taxon>Heteroconchia</taxon>
        <taxon>Euheterodonta</taxon>
        <taxon>Imparidentia</taxon>
        <taxon>Neoheterodontei</taxon>
        <taxon>Myida</taxon>
        <taxon>Dreissenoidea</taxon>
        <taxon>Dreissenidae</taxon>
        <taxon>Dreissena</taxon>
    </lineage>
</organism>
<feature type="compositionally biased region" description="Polar residues" evidence="1">
    <location>
        <begin position="53"/>
        <end position="66"/>
    </location>
</feature>
<evidence type="ECO:0000256" key="1">
    <source>
        <dbReference type="SAM" id="MobiDB-lite"/>
    </source>
</evidence>
<comment type="caution">
    <text evidence="2">The sequence shown here is derived from an EMBL/GenBank/DDBJ whole genome shotgun (WGS) entry which is preliminary data.</text>
</comment>
<feature type="region of interest" description="Disordered" evidence="1">
    <location>
        <begin position="31"/>
        <end position="69"/>
    </location>
</feature>
<sequence length="128" mass="14078">MQGTQPNWPVWIGLSLEHFSTEAKQLMSTVMNSRHTGSANDVIRMRNSRPGASHTQSDTPPSSPVQTDARASRACCFCCLTVRNGTGRPDRAGTKSAEPVNEEPLTIEEIRGWAESFDKLMKKSSKCP</sequence>
<gene>
    <name evidence="2" type="ORF">DPMN_040471</name>
</gene>
<evidence type="ECO:0000313" key="2">
    <source>
        <dbReference type="EMBL" id="KAH3734032.1"/>
    </source>
</evidence>
<reference evidence="2" key="1">
    <citation type="journal article" date="2019" name="bioRxiv">
        <title>The Genome of the Zebra Mussel, Dreissena polymorpha: A Resource for Invasive Species Research.</title>
        <authorList>
            <person name="McCartney M.A."/>
            <person name="Auch B."/>
            <person name="Kono T."/>
            <person name="Mallez S."/>
            <person name="Zhang Y."/>
            <person name="Obille A."/>
            <person name="Becker A."/>
            <person name="Abrahante J.E."/>
            <person name="Garbe J."/>
            <person name="Badalamenti J.P."/>
            <person name="Herman A."/>
            <person name="Mangelson H."/>
            <person name="Liachko I."/>
            <person name="Sullivan S."/>
            <person name="Sone E.D."/>
            <person name="Koren S."/>
            <person name="Silverstein K.A.T."/>
            <person name="Beckman K.B."/>
            <person name="Gohl D.M."/>
        </authorList>
    </citation>
    <scope>NUCLEOTIDE SEQUENCE</scope>
    <source>
        <strain evidence="2">Duluth1</strain>
        <tissue evidence="2">Whole animal</tissue>
    </source>
</reference>
<dbReference type="AlphaFoldDB" id="A0A9D4HV24"/>
<evidence type="ECO:0000313" key="3">
    <source>
        <dbReference type="Proteomes" id="UP000828390"/>
    </source>
</evidence>
<dbReference type="EMBL" id="JAIWYP010000011">
    <property type="protein sequence ID" value="KAH3734032.1"/>
    <property type="molecule type" value="Genomic_DNA"/>
</dbReference>
<protein>
    <submittedName>
        <fullName evidence="2">Uncharacterized protein</fullName>
    </submittedName>
</protein>
<accession>A0A9D4HV24</accession>
<dbReference type="Proteomes" id="UP000828390">
    <property type="component" value="Unassembled WGS sequence"/>
</dbReference>
<name>A0A9D4HV24_DREPO</name>
<proteinExistence type="predicted"/>
<keyword evidence="3" id="KW-1185">Reference proteome</keyword>